<proteinExistence type="predicted"/>
<dbReference type="EMBL" id="AZHF01000012">
    <property type="protein sequence ID" value="OAA67765.1"/>
    <property type="molecule type" value="Genomic_DNA"/>
</dbReference>
<gene>
    <name evidence="2" type="ORF">LEL_10388</name>
</gene>
<dbReference type="OrthoDB" id="4870494at2759"/>
<feature type="region of interest" description="Disordered" evidence="1">
    <location>
        <begin position="38"/>
        <end position="74"/>
    </location>
</feature>
<comment type="caution">
    <text evidence="2">The sequence shown here is derived from an EMBL/GenBank/DDBJ whole genome shotgun (WGS) entry which is preliminary data.</text>
</comment>
<feature type="compositionally biased region" description="Basic and acidic residues" evidence="1">
    <location>
        <begin position="390"/>
        <end position="409"/>
    </location>
</feature>
<accession>A0A167ZPM8</accession>
<evidence type="ECO:0000313" key="2">
    <source>
        <dbReference type="EMBL" id="OAA67765.1"/>
    </source>
</evidence>
<evidence type="ECO:0000256" key="1">
    <source>
        <dbReference type="SAM" id="MobiDB-lite"/>
    </source>
</evidence>
<protein>
    <submittedName>
        <fullName evidence="2">Uncharacterized protein</fullName>
    </submittedName>
</protein>
<reference evidence="2 3" key="1">
    <citation type="journal article" date="2016" name="Genome Biol. Evol.">
        <title>Divergent and convergent evolution of fungal pathogenicity.</title>
        <authorList>
            <person name="Shang Y."/>
            <person name="Xiao G."/>
            <person name="Zheng P."/>
            <person name="Cen K."/>
            <person name="Zhan S."/>
            <person name="Wang C."/>
        </authorList>
    </citation>
    <scope>NUCLEOTIDE SEQUENCE [LARGE SCALE GENOMIC DNA]</scope>
    <source>
        <strain evidence="2 3">RCEF 1005</strain>
    </source>
</reference>
<organism evidence="2 3">
    <name type="scientific">Akanthomyces lecanii RCEF 1005</name>
    <dbReference type="NCBI Taxonomy" id="1081108"/>
    <lineage>
        <taxon>Eukaryota</taxon>
        <taxon>Fungi</taxon>
        <taxon>Dikarya</taxon>
        <taxon>Ascomycota</taxon>
        <taxon>Pezizomycotina</taxon>
        <taxon>Sordariomycetes</taxon>
        <taxon>Hypocreomycetidae</taxon>
        <taxon>Hypocreales</taxon>
        <taxon>Cordycipitaceae</taxon>
        <taxon>Akanthomyces</taxon>
        <taxon>Cordyceps confragosa</taxon>
    </lineage>
</organism>
<dbReference type="Proteomes" id="UP000076881">
    <property type="component" value="Unassembled WGS sequence"/>
</dbReference>
<name>A0A167ZPM8_CORDF</name>
<feature type="region of interest" description="Disordered" evidence="1">
    <location>
        <begin position="389"/>
        <end position="414"/>
    </location>
</feature>
<feature type="compositionally biased region" description="Basic and acidic residues" evidence="1">
    <location>
        <begin position="50"/>
        <end position="72"/>
    </location>
</feature>
<dbReference type="STRING" id="1081108.A0A167ZPM8"/>
<sequence length="497" mass="55901">MQDPRRPMGSGCATDFLRHRLQYSERFYHAQNRTVPQSLGSNQHRTCFGDNRHPGNHGDLRSDSDLSPEHGHQPAYTAHASCTLHMPDPAVYQNVYRSQYSQDFSIRGNSYKPQYRRASTPNSELVTSTVEKSYADGHKSHSLAQETQVRACSPPPAYNRDASVGLQPSPRSSRTSSSAGQRETDVRPATSTGQLADGYKLIAIPATSKKLGSPFLRAFPPALQRYGISRDCFIQFIDRLNRATIASPPIQVLGLAGNIVSFVPLQTAQIVGGAVNLAATVSTVVVSKGRTEMLLKEANSTLFRAAGLKVQVAKLDVVAKLGNIPILNTEGKVDKKSTILLPLGEDQELHTVNAQERRVQALSPWLSALDVESLPELDESTNLLGKMHAKVSERQRRKEEKKMIKDRQKMQKGYVQDMTKEDEEYEEKMEKYAAKENKIQEKGGRRMVKQLRELEKKRGELNKEHDKEVRKIEKDRRKDDKEEESMRKILFLVIQKI</sequence>
<dbReference type="InterPro" id="IPR053221">
    <property type="entry name" value="Burnettramic_acid_biosynth"/>
</dbReference>
<evidence type="ECO:0000313" key="3">
    <source>
        <dbReference type="Proteomes" id="UP000076881"/>
    </source>
</evidence>
<dbReference type="AlphaFoldDB" id="A0A167ZPM8"/>
<feature type="compositionally biased region" description="Low complexity" evidence="1">
    <location>
        <begin position="168"/>
        <end position="178"/>
    </location>
</feature>
<dbReference type="PANTHER" id="PTHR38887:SF1">
    <property type="entry name" value="RAS MODIFICATION PROTEIN ERF4"/>
    <property type="match status" value="1"/>
</dbReference>
<keyword evidence="3" id="KW-1185">Reference proteome</keyword>
<dbReference type="PANTHER" id="PTHR38887">
    <property type="entry name" value="CHROMOSOME 21, WHOLE GENOME SHOTGUN SEQUENCE"/>
    <property type="match status" value="1"/>
</dbReference>
<feature type="region of interest" description="Disordered" evidence="1">
    <location>
        <begin position="456"/>
        <end position="484"/>
    </location>
</feature>
<feature type="region of interest" description="Disordered" evidence="1">
    <location>
        <begin position="136"/>
        <end position="191"/>
    </location>
</feature>